<dbReference type="EMBL" id="GG675767">
    <property type="protein sequence ID" value="EER12971.1"/>
    <property type="molecule type" value="Genomic_DNA"/>
</dbReference>
<dbReference type="Proteomes" id="UP000007800">
    <property type="component" value="Unassembled WGS sequence"/>
</dbReference>
<keyword evidence="2" id="KW-1185">Reference proteome</keyword>
<protein>
    <submittedName>
        <fullName evidence="1">Uncharacterized protein</fullName>
    </submittedName>
</protein>
<gene>
    <name evidence="1" type="ORF">Pmar_PMAR019498</name>
</gene>
<sequence>MAKGPAAGQGSSQQSTKVEEPLVIIPLRALEGLVKKRRLSEVGGRDQFFNHVYPLVWQGPAEEGWESTAAAKKIRRVEVPYAALPESVVRRGDGYYCQLCNAKLFDVWAHVQGSK</sequence>
<evidence type="ECO:0000313" key="1">
    <source>
        <dbReference type="EMBL" id="EER12971.1"/>
    </source>
</evidence>
<reference evidence="1 2" key="1">
    <citation type="submission" date="2008-07" db="EMBL/GenBank/DDBJ databases">
        <authorList>
            <person name="El-Sayed N."/>
            <person name="Caler E."/>
            <person name="Inman J."/>
            <person name="Amedeo P."/>
            <person name="Hass B."/>
            <person name="Wortman J."/>
        </authorList>
    </citation>
    <scope>NUCLEOTIDE SEQUENCE [LARGE SCALE GENOMIC DNA]</scope>
    <source>
        <strain evidence="2">ATCC 50983 / TXsc</strain>
    </source>
</reference>
<evidence type="ECO:0000313" key="2">
    <source>
        <dbReference type="Proteomes" id="UP000007800"/>
    </source>
</evidence>
<dbReference type="GeneID" id="9056301"/>
<accession>C5KR70</accession>
<organism evidence="2">
    <name type="scientific">Perkinsus marinus (strain ATCC 50983 / TXsc)</name>
    <dbReference type="NCBI Taxonomy" id="423536"/>
    <lineage>
        <taxon>Eukaryota</taxon>
        <taxon>Sar</taxon>
        <taxon>Alveolata</taxon>
        <taxon>Perkinsozoa</taxon>
        <taxon>Perkinsea</taxon>
        <taxon>Perkinsida</taxon>
        <taxon>Perkinsidae</taxon>
        <taxon>Perkinsus</taxon>
    </lineage>
</organism>
<name>C5KR70_PERM5</name>
<dbReference type="AlphaFoldDB" id="C5KR70"/>
<proteinExistence type="predicted"/>
<dbReference type="InParanoid" id="C5KR70"/>
<dbReference type="RefSeq" id="XP_002781176.1">
    <property type="nucleotide sequence ID" value="XM_002781130.1"/>
</dbReference>